<evidence type="ECO:0000256" key="1">
    <source>
        <dbReference type="SAM" id="SignalP"/>
    </source>
</evidence>
<keyword evidence="1" id="KW-0732">Signal</keyword>
<evidence type="ECO:0000313" key="2">
    <source>
        <dbReference type="EMBL" id="EAQ32418.1"/>
    </source>
</evidence>
<gene>
    <name evidence="2" type="ORF">OS145_00410</name>
</gene>
<protein>
    <submittedName>
        <fullName evidence="2">Uncharacterized conserved secreted protein</fullName>
    </submittedName>
</protein>
<dbReference type="Pfam" id="PF12915">
    <property type="entry name" value="DUF3833"/>
    <property type="match status" value="1"/>
</dbReference>
<dbReference type="Proteomes" id="UP000016543">
    <property type="component" value="Unassembled WGS sequence"/>
</dbReference>
<comment type="caution">
    <text evidence="2">The sequence shown here is derived from an EMBL/GenBank/DDBJ whole genome shotgun (WGS) entry which is preliminary data.</text>
</comment>
<name>A0ABP2CRD6_9GAMM</name>
<reference evidence="2 3" key="1">
    <citation type="submission" date="2006-01" db="EMBL/GenBank/DDBJ databases">
        <authorList>
            <person name="Brettar I."/>
            <person name="Hofle M."/>
            <person name="Ferriera S."/>
            <person name="Johnson J."/>
            <person name="Kravitz S."/>
            <person name="Halpern A."/>
            <person name="Remington K."/>
            <person name="Beeson K."/>
            <person name="Tran B."/>
            <person name="Rogers Y.-H."/>
            <person name="Friedman R."/>
            <person name="Venter J.C."/>
        </authorList>
    </citation>
    <scope>NUCLEOTIDE SEQUENCE [LARGE SCALE GENOMIC DNA]</scope>
    <source>
        <strain evidence="2 3">OS145</strain>
    </source>
</reference>
<dbReference type="EMBL" id="AAMX01000005">
    <property type="protein sequence ID" value="EAQ32418.1"/>
    <property type="molecule type" value="Genomic_DNA"/>
</dbReference>
<sequence length="183" mass="20660">MSWLENSNKRVSQWLLAVVALLSLSACSTAIEEYQGEQPKLQLEEFFKGDLVAHGVVQDYSGKVIQRFTVQMQGSWDGNQGTLDEQFTYADGRTHERIWKLTKTGPNTYEGRASDVEGVAVGTTAGNALNWEYVLQVEVDGEMMALSLDDWMYLVDENNMINRTQMYKYGLPVGEITLYIGKQ</sequence>
<dbReference type="RefSeq" id="WP_006955380.1">
    <property type="nucleotide sequence ID" value="NZ_CH672405.1"/>
</dbReference>
<evidence type="ECO:0000313" key="3">
    <source>
        <dbReference type="Proteomes" id="UP000016543"/>
    </source>
</evidence>
<keyword evidence="3" id="KW-1185">Reference proteome</keyword>
<dbReference type="InterPro" id="IPR024409">
    <property type="entry name" value="DUF3833"/>
</dbReference>
<accession>A0ABP2CRD6</accession>
<proteinExistence type="predicted"/>
<organism evidence="2 3">
    <name type="scientific">Idiomarina baltica OS145</name>
    <dbReference type="NCBI Taxonomy" id="314276"/>
    <lineage>
        <taxon>Bacteria</taxon>
        <taxon>Pseudomonadati</taxon>
        <taxon>Pseudomonadota</taxon>
        <taxon>Gammaproteobacteria</taxon>
        <taxon>Alteromonadales</taxon>
        <taxon>Idiomarinaceae</taxon>
        <taxon>Idiomarina</taxon>
    </lineage>
</organism>
<feature type="signal peptide" evidence="1">
    <location>
        <begin position="1"/>
        <end position="30"/>
    </location>
</feature>
<feature type="chain" id="PRO_5047323408" evidence="1">
    <location>
        <begin position="31"/>
        <end position="183"/>
    </location>
</feature>